<dbReference type="CDD" id="cd00338">
    <property type="entry name" value="Ser_Recombinase"/>
    <property type="match status" value="1"/>
</dbReference>
<organism evidence="3 4">
    <name type="scientific">Candidatus Falkowbacteria bacterium CG23_combo_of_CG06-09_8_20_14_all_41_10</name>
    <dbReference type="NCBI Taxonomy" id="1974571"/>
    <lineage>
        <taxon>Bacteria</taxon>
        <taxon>Candidatus Falkowiibacteriota</taxon>
    </lineage>
</organism>
<dbReference type="PANTHER" id="PTHR30461:SF23">
    <property type="entry name" value="DNA RECOMBINASE-RELATED"/>
    <property type="match status" value="1"/>
</dbReference>
<dbReference type="InterPro" id="IPR011109">
    <property type="entry name" value="DNA_bind_recombinase_dom"/>
</dbReference>
<feature type="domain" description="Resolvase/invertase-type recombinase catalytic" evidence="1">
    <location>
        <begin position="23"/>
        <end position="171"/>
    </location>
</feature>
<evidence type="ECO:0000313" key="3">
    <source>
        <dbReference type="EMBL" id="PIP34482.1"/>
    </source>
</evidence>
<comment type="caution">
    <text evidence="3">The sequence shown here is derived from an EMBL/GenBank/DDBJ whole genome shotgun (WGS) entry which is preliminary data.</text>
</comment>
<dbReference type="SMART" id="SM00857">
    <property type="entry name" value="Resolvase"/>
    <property type="match status" value="1"/>
</dbReference>
<evidence type="ECO:0008006" key="5">
    <source>
        <dbReference type="Google" id="ProtNLM"/>
    </source>
</evidence>
<evidence type="ECO:0000259" key="1">
    <source>
        <dbReference type="PROSITE" id="PS51736"/>
    </source>
</evidence>
<dbReference type="Gene3D" id="3.40.50.1390">
    <property type="entry name" value="Resolvase, N-terminal catalytic domain"/>
    <property type="match status" value="1"/>
</dbReference>
<accession>A0A2G9ZMV2</accession>
<dbReference type="GO" id="GO:0003677">
    <property type="term" value="F:DNA binding"/>
    <property type="evidence" value="ECO:0007669"/>
    <property type="project" value="InterPro"/>
</dbReference>
<evidence type="ECO:0000313" key="4">
    <source>
        <dbReference type="Proteomes" id="UP000231408"/>
    </source>
</evidence>
<proteinExistence type="predicted"/>
<sequence length="342" mass="39220">MMAFLSAGRMSLLLTIKIMPNQKGIIYYRVSTEDQAQSGVSLEQQKNACLEYAQKHDIEILEMFHDDGVSAKTIERAGLKELLKYCAKNSKKIDCVIVYKIDRLSRNVNDYTGILASLYKLKIKFISTTETVDETPSGKLVGTIVASVAQFDNDVRSERIASCMHERIKQGVWCFKAPFGYLNARDGQNRAIIPLDKERMPLVKMAFKKFATGLYQVKEIGQMLEDKGFRTHRGKILSLQTLHGMLRDKFYIGIMTVKGQEYQGTHELFIDEDIFWQCQKLFRNMNIGDNVSLGRVNENFPLRHFVVCPHCGRPLTACFSLGHMGVKYPYYKCYNRECDKLK</sequence>
<dbReference type="SUPFAM" id="SSF53041">
    <property type="entry name" value="Resolvase-like"/>
    <property type="match status" value="1"/>
</dbReference>
<protein>
    <recommendedName>
        <fullName evidence="5">Resolvase/invertase-type recombinase catalytic domain-containing protein</fullName>
    </recommendedName>
</protein>
<dbReference type="Proteomes" id="UP000231408">
    <property type="component" value="Unassembled WGS sequence"/>
</dbReference>
<dbReference type="InterPro" id="IPR050639">
    <property type="entry name" value="SSR_resolvase"/>
</dbReference>
<dbReference type="GO" id="GO:0000150">
    <property type="term" value="F:DNA strand exchange activity"/>
    <property type="evidence" value="ECO:0007669"/>
    <property type="project" value="InterPro"/>
</dbReference>
<dbReference type="PANTHER" id="PTHR30461">
    <property type="entry name" value="DNA-INVERTASE FROM LAMBDOID PROPHAGE"/>
    <property type="match status" value="1"/>
</dbReference>
<dbReference type="Pfam" id="PF00239">
    <property type="entry name" value="Resolvase"/>
    <property type="match status" value="1"/>
</dbReference>
<feature type="domain" description="Recombinase" evidence="2">
    <location>
        <begin position="178"/>
        <end position="288"/>
    </location>
</feature>
<gene>
    <name evidence="3" type="ORF">COX21_02610</name>
</gene>
<dbReference type="EMBL" id="PCSE01000077">
    <property type="protein sequence ID" value="PIP34482.1"/>
    <property type="molecule type" value="Genomic_DNA"/>
</dbReference>
<dbReference type="InterPro" id="IPR038109">
    <property type="entry name" value="DNA_bind_recomb_sf"/>
</dbReference>
<dbReference type="Pfam" id="PF07508">
    <property type="entry name" value="Recombinase"/>
    <property type="match status" value="1"/>
</dbReference>
<dbReference type="PROSITE" id="PS51736">
    <property type="entry name" value="RECOMBINASES_3"/>
    <property type="match status" value="1"/>
</dbReference>
<name>A0A2G9ZMV2_9BACT</name>
<reference evidence="3 4" key="1">
    <citation type="submission" date="2017-09" db="EMBL/GenBank/DDBJ databases">
        <title>Depth-based differentiation of microbial function through sediment-hosted aquifers and enrichment of novel symbionts in the deep terrestrial subsurface.</title>
        <authorList>
            <person name="Probst A.J."/>
            <person name="Ladd B."/>
            <person name="Jarett J.K."/>
            <person name="Geller-Mcgrath D.E."/>
            <person name="Sieber C.M."/>
            <person name="Emerson J.B."/>
            <person name="Anantharaman K."/>
            <person name="Thomas B.C."/>
            <person name="Malmstrom R."/>
            <person name="Stieglmeier M."/>
            <person name="Klingl A."/>
            <person name="Woyke T."/>
            <person name="Ryan C.M."/>
            <person name="Banfield J.F."/>
        </authorList>
    </citation>
    <scope>NUCLEOTIDE SEQUENCE [LARGE SCALE GENOMIC DNA]</scope>
    <source>
        <strain evidence="3">CG23_combo_of_CG06-09_8_20_14_all_41_10</strain>
    </source>
</reference>
<dbReference type="Gene3D" id="3.90.1750.20">
    <property type="entry name" value="Putative Large Serine Recombinase, Chain B, Domain 2"/>
    <property type="match status" value="1"/>
</dbReference>
<dbReference type="InterPro" id="IPR036162">
    <property type="entry name" value="Resolvase-like_N_sf"/>
</dbReference>
<dbReference type="AlphaFoldDB" id="A0A2G9ZMV2"/>
<dbReference type="InterPro" id="IPR006119">
    <property type="entry name" value="Resolv_N"/>
</dbReference>
<dbReference type="PROSITE" id="PS51737">
    <property type="entry name" value="RECOMBINASE_DNA_BIND"/>
    <property type="match status" value="1"/>
</dbReference>
<evidence type="ECO:0000259" key="2">
    <source>
        <dbReference type="PROSITE" id="PS51737"/>
    </source>
</evidence>